<name>A0ABY1QA50_9BACT</name>
<evidence type="ECO:0000313" key="2">
    <source>
        <dbReference type="EMBL" id="SMP60873.1"/>
    </source>
</evidence>
<protein>
    <submittedName>
        <fullName evidence="2">Iron-sulfur cluster assembly accessory protein</fullName>
    </submittedName>
</protein>
<keyword evidence="3" id="KW-1185">Reference proteome</keyword>
<dbReference type="Pfam" id="PF01521">
    <property type="entry name" value="Fe-S_biosyn"/>
    <property type="match status" value="1"/>
</dbReference>
<feature type="domain" description="Core" evidence="1">
    <location>
        <begin position="56"/>
        <end position="148"/>
    </location>
</feature>
<sequence>MNDSQLILLLGFLLLLTSNFGCDATAFRQETNVLQGTETAGSSMARFEGSDTPVVSVTPLAVAKFREFLKNSPNAHVRLALIEGGCSGFLYDLQIVHSPIAPTSRVDRSNGFAIVVSPEHVIYLEDSTIDWEIQPDGNAGFKFHNPNALEPTDTE</sequence>
<dbReference type="SUPFAM" id="SSF89360">
    <property type="entry name" value="HesB-like domain"/>
    <property type="match status" value="1"/>
</dbReference>
<evidence type="ECO:0000313" key="3">
    <source>
        <dbReference type="Proteomes" id="UP001158067"/>
    </source>
</evidence>
<dbReference type="EMBL" id="FXUG01000007">
    <property type="protein sequence ID" value="SMP60873.1"/>
    <property type="molecule type" value="Genomic_DNA"/>
</dbReference>
<dbReference type="InterPro" id="IPR000361">
    <property type="entry name" value="ATAP_core_dom"/>
</dbReference>
<evidence type="ECO:0000259" key="1">
    <source>
        <dbReference type="Pfam" id="PF01521"/>
    </source>
</evidence>
<reference evidence="2 3" key="1">
    <citation type="submission" date="2017-05" db="EMBL/GenBank/DDBJ databases">
        <authorList>
            <person name="Varghese N."/>
            <person name="Submissions S."/>
        </authorList>
    </citation>
    <scope>NUCLEOTIDE SEQUENCE [LARGE SCALE GENOMIC DNA]</scope>
    <source>
        <strain evidence="2 3">DSM 25457</strain>
    </source>
</reference>
<proteinExistence type="predicted"/>
<gene>
    <name evidence="2" type="ORF">SAMN06265222_10710</name>
</gene>
<dbReference type="Gene3D" id="2.60.300.12">
    <property type="entry name" value="HesB-like domain"/>
    <property type="match status" value="1"/>
</dbReference>
<dbReference type="Proteomes" id="UP001158067">
    <property type="component" value="Unassembled WGS sequence"/>
</dbReference>
<accession>A0ABY1QA50</accession>
<comment type="caution">
    <text evidence="2">The sequence shown here is derived from an EMBL/GenBank/DDBJ whole genome shotgun (WGS) entry which is preliminary data.</text>
</comment>
<organism evidence="2 3">
    <name type="scientific">Neorhodopirellula lusitana</name>
    <dbReference type="NCBI Taxonomy" id="445327"/>
    <lineage>
        <taxon>Bacteria</taxon>
        <taxon>Pseudomonadati</taxon>
        <taxon>Planctomycetota</taxon>
        <taxon>Planctomycetia</taxon>
        <taxon>Pirellulales</taxon>
        <taxon>Pirellulaceae</taxon>
        <taxon>Neorhodopirellula</taxon>
    </lineage>
</organism>
<dbReference type="InterPro" id="IPR035903">
    <property type="entry name" value="HesB-like_dom_sf"/>
</dbReference>